<comment type="caution">
    <text evidence="10">The sequence shown here is derived from an EMBL/GenBank/DDBJ whole genome shotgun (WGS) entry which is preliminary data.</text>
</comment>
<keyword evidence="5" id="KW-0677">Repeat</keyword>
<organism evidence="10 11">
    <name type="scientific">Mikania micrantha</name>
    <name type="common">bitter vine</name>
    <dbReference type="NCBI Taxonomy" id="192012"/>
    <lineage>
        <taxon>Eukaryota</taxon>
        <taxon>Viridiplantae</taxon>
        <taxon>Streptophyta</taxon>
        <taxon>Embryophyta</taxon>
        <taxon>Tracheophyta</taxon>
        <taxon>Spermatophyta</taxon>
        <taxon>Magnoliopsida</taxon>
        <taxon>eudicotyledons</taxon>
        <taxon>Gunneridae</taxon>
        <taxon>Pentapetalae</taxon>
        <taxon>asterids</taxon>
        <taxon>campanulids</taxon>
        <taxon>Asterales</taxon>
        <taxon>Asteraceae</taxon>
        <taxon>Asteroideae</taxon>
        <taxon>Heliantheae alliance</taxon>
        <taxon>Eupatorieae</taxon>
        <taxon>Mikania</taxon>
    </lineage>
</organism>
<proteinExistence type="predicted"/>
<keyword evidence="2" id="KW-0433">Leucine-rich repeat</keyword>
<dbReference type="PANTHER" id="PTHR47986:SF10">
    <property type="entry name" value="RECEPTOR-LIKE KINASE TMK4"/>
    <property type="match status" value="1"/>
</dbReference>
<dbReference type="Gene3D" id="3.80.10.10">
    <property type="entry name" value="Ribonuclease Inhibitor"/>
    <property type="match status" value="1"/>
</dbReference>
<dbReference type="GO" id="GO:0016020">
    <property type="term" value="C:membrane"/>
    <property type="evidence" value="ECO:0007669"/>
    <property type="project" value="UniProtKB-SubCell"/>
</dbReference>
<dbReference type="OrthoDB" id="1729886at2759"/>
<evidence type="ECO:0000256" key="8">
    <source>
        <dbReference type="ARBA" id="ARBA00023170"/>
    </source>
</evidence>
<evidence type="ECO:0008006" key="12">
    <source>
        <dbReference type="Google" id="ProtNLM"/>
    </source>
</evidence>
<evidence type="ECO:0000313" key="11">
    <source>
        <dbReference type="Proteomes" id="UP000326396"/>
    </source>
</evidence>
<name>A0A5N6M8V4_9ASTR</name>
<sequence>MSHNDLTGKLHRSFAGLQIQDLYINNQVHGLSGTIDILSLMTWLNEAWLDFNSFTGAISSLSNCTDLFDLQLRDKEFTRSFKCDIHVDLRIGSNNFCLSKLDLCNPQVTTLLEITRSIRYPMLA</sequence>
<dbReference type="PANTHER" id="PTHR47986">
    <property type="entry name" value="OSJNBA0070M12.3 PROTEIN"/>
    <property type="match status" value="1"/>
</dbReference>
<dbReference type="EMBL" id="SZYD01000016">
    <property type="protein sequence ID" value="KAD3337054.1"/>
    <property type="molecule type" value="Genomic_DNA"/>
</dbReference>
<evidence type="ECO:0000256" key="6">
    <source>
        <dbReference type="ARBA" id="ARBA00022989"/>
    </source>
</evidence>
<evidence type="ECO:0000256" key="7">
    <source>
        <dbReference type="ARBA" id="ARBA00023136"/>
    </source>
</evidence>
<protein>
    <recommendedName>
        <fullName evidence="12">Leucine-rich repeat-containing N-terminal plant-type domain-containing protein</fullName>
    </recommendedName>
</protein>
<keyword evidence="8" id="KW-0675">Receptor</keyword>
<dbReference type="Proteomes" id="UP000326396">
    <property type="component" value="Linkage Group LG6"/>
</dbReference>
<evidence type="ECO:0000256" key="3">
    <source>
        <dbReference type="ARBA" id="ARBA00022692"/>
    </source>
</evidence>
<dbReference type="InterPro" id="IPR032675">
    <property type="entry name" value="LRR_dom_sf"/>
</dbReference>
<keyword evidence="9" id="KW-0325">Glycoprotein</keyword>
<keyword evidence="7" id="KW-0472">Membrane</keyword>
<keyword evidence="6" id="KW-1133">Transmembrane helix</keyword>
<keyword evidence="3" id="KW-0812">Transmembrane</keyword>
<comment type="subcellular location">
    <subcellularLocation>
        <location evidence="1">Membrane</location>
        <topology evidence="1">Single-pass membrane protein</topology>
    </subcellularLocation>
</comment>
<evidence type="ECO:0000313" key="10">
    <source>
        <dbReference type="EMBL" id="KAD3337054.1"/>
    </source>
</evidence>
<evidence type="ECO:0000256" key="9">
    <source>
        <dbReference type="ARBA" id="ARBA00023180"/>
    </source>
</evidence>
<evidence type="ECO:0000256" key="2">
    <source>
        <dbReference type="ARBA" id="ARBA00022614"/>
    </source>
</evidence>
<evidence type="ECO:0000256" key="4">
    <source>
        <dbReference type="ARBA" id="ARBA00022729"/>
    </source>
</evidence>
<gene>
    <name evidence="10" type="ORF">E3N88_32574</name>
</gene>
<dbReference type="InterPro" id="IPR052422">
    <property type="entry name" value="Auxin_Ser/Thr_Kinase"/>
</dbReference>
<dbReference type="SUPFAM" id="SSF52058">
    <property type="entry name" value="L domain-like"/>
    <property type="match status" value="1"/>
</dbReference>
<reference evidence="10 11" key="1">
    <citation type="submission" date="2019-05" db="EMBL/GenBank/DDBJ databases">
        <title>Mikania micrantha, genome provides insights into the molecular mechanism of rapid growth.</title>
        <authorList>
            <person name="Liu B."/>
        </authorList>
    </citation>
    <scope>NUCLEOTIDE SEQUENCE [LARGE SCALE GENOMIC DNA]</scope>
    <source>
        <strain evidence="10">NLD-2019</strain>
        <tissue evidence="10">Leaf</tissue>
    </source>
</reference>
<keyword evidence="4" id="KW-0732">Signal</keyword>
<evidence type="ECO:0000256" key="1">
    <source>
        <dbReference type="ARBA" id="ARBA00004167"/>
    </source>
</evidence>
<dbReference type="AlphaFoldDB" id="A0A5N6M8V4"/>
<accession>A0A5N6M8V4</accession>
<keyword evidence="11" id="KW-1185">Reference proteome</keyword>
<evidence type="ECO:0000256" key="5">
    <source>
        <dbReference type="ARBA" id="ARBA00022737"/>
    </source>
</evidence>